<organism evidence="8 9">
    <name type="scientific">Gossypium klotzschianum</name>
    <dbReference type="NCBI Taxonomy" id="34286"/>
    <lineage>
        <taxon>Eukaryota</taxon>
        <taxon>Viridiplantae</taxon>
        <taxon>Streptophyta</taxon>
        <taxon>Embryophyta</taxon>
        <taxon>Tracheophyta</taxon>
        <taxon>Spermatophyta</taxon>
        <taxon>Magnoliopsida</taxon>
        <taxon>eudicotyledons</taxon>
        <taxon>Gunneridae</taxon>
        <taxon>Pentapetalae</taxon>
        <taxon>rosids</taxon>
        <taxon>malvids</taxon>
        <taxon>Malvales</taxon>
        <taxon>Malvaceae</taxon>
        <taxon>Malvoideae</taxon>
        <taxon>Gossypium</taxon>
    </lineage>
</organism>
<evidence type="ECO:0000256" key="5">
    <source>
        <dbReference type="ARBA" id="ARBA00023004"/>
    </source>
</evidence>
<protein>
    <recommendedName>
        <fullName evidence="7">Lipoxygenase domain-containing protein</fullName>
    </recommendedName>
</protein>
<dbReference type="Gene3D" id="1.20.245.10">
    <property type="entry name" value="Lipoxygenase-1, Domain 5"/>
    <property type="match status" value="1"/>
</dbReference>
<dbReference type="Pfam" id="PF00305">
    <property type="entry name" value="Lipoxygenase"/>
    <property type="match status" value="1"/>
</dbReference>
<feature type="domain" description="Lipoxygenase" evidence="7">
    <location>
        <begin position="1"/>
        <end position="240"/>
    </location>
</feature>
<dbReference type="Gene3D" id="3.10.450.60">
    <property type="match status" value="1"/>
</dbReference>
<dbReference type="InterPro" id="IPR020834">
    <property type="entry name" value="LipOase_CS"/>
</dbReference>
<dbReference type="SUPFAM" id="SSF48484">
    <property type="entry name" value="Lipoxigenase"/>
    <property type="match status" value="1"/>
</dbReference>
<evidence type="ECO:0000259" key="7">
    <source>
        <dbReference type="PROSITE" id="PS51393"/>
    </source>
</evidence>
<evidence type="ECO:0000256" key="1">
    <source>
        <dbReference type="ARBA" id="ARBA00001962"/>
    </source>
</evidence>
<dbReference type="EMBL" id="JABFAB010000004">
    <property type="protein sequence ID" value="MBA0645302.1"/>
    <property type="molecule type" value="Genomic_DNA"/>
</dbReference>
<comment type="similarity">
    <text evidence="6">Belongs to the lipoxygenase family.</text>
</comment>
<evidence type="ECO:0000313" key="8">
    <source>
        <dbReference type="EMBL" id="MBA0645302.1"/>
    </source>
</evidence>
<dbReference type="PROSITE" id="PS00081">
    <property type="entry name" value="LIPOXYGENASE_2"/>
    <property type="match status" value="1"/>
</dbReference>
<dbReference type="AlphaFoldDB" id="A0A7J8U479"/>
<gene>
    <name evidence="8" type="ORF">Goklo_013421</name>
</gene>
<sequence length="240" mass="27768">MLAGTNPVRIRRLKEEDMEIFQERYPGIELKDLESLLKEPMEANRAFILDHHYFEQFLKMINGKGVCAYATRTILIADESSYETIIPVAIELSLPEDSDGGRSKFLVEGNCSPVLWELAKFHVASNDAAYHQLVSHWLHTHAVVEPFIIATRRRLSVIHPIHRLLDPHFKDTLHINALARAIFLNAGGILETLLFTGEYSMELSSHLYKEWRFDKQALPEDLLERLVILESIRIEWIHFL</sequence>
<keyword evidence="5 6" id="KW-0408">Iron</keyword>
<evidence type="ECO:0000256" key="4">
    <source>
        <dbReference type="ARBA" id="ARBA00023002"/>
    </source>
</evidence>
<proteinExistence type="inferred from homology"/>
<keyword evidence="3 6" id="KW-0223">Dioxygenase</keyword>
<evidence type="ECO:0000256" key="2">
    <source>
        <dbReference type="ARBA" id="ARBA00022723"/>
    </source>
</evidence>
<dbReference type="OrthoDB" id="407298at2759"/>
<keyword evidence="4 6" id="KW-0560">Oxidoreductase</keyword>
<evidence type="ECO:0000256" key="3">
    <source>
        <dbReference type="ARBA" id="ARBA00022964"/>
    </source>
</evidence>
<dbReference type="GO" id="GO:0034440">
    <property type="term" value="P:lipid oxidation"/>
    <property type="evidence" value="ECO:0007669"/>
    <property type="project" value="InterPro"/>
</dbReference>
<dbReference type="GO" id="GO:0016702">
    <property type="term" value="F:oxidoreductase activity, acting on single donors with incorporation of molecular oxygen, incorporation of two atoms of oxygen"/>
    <property type="evidence" value="ECO:0007669"/>
    <property type="project" value="InterPro"/>
</dbReference>
<comment type="caution">
    <text evidence="8">The sequence shown here is derived from an EMBL/GenBank/DDBJ whole genome shotgun (WGS) entry which is preliminary data.</text>
</comment>
<dbReference type="InterPro" id="IPR000907">
    <property type="entry name" value="LipOase"/>
</dbReference>
<dbReference type="InterPro" id="IPR036226">
    <property type="entry name" value="LipOase_C_sf"/>
</dbReference>
<dbReference type="InterPro" id="IPR020833">
    <property type="entry name" value="LipOase_Fe_BS"/>
</dbReference>
<dbReference type="PROSITE" id="PS00711">
    <property type="entry name" value="LIPOXYGENASE_1"/>
    <property type="match status" value="1"/>
</dbReference>
<evidence type="ECO:0000313" key="9">
    <source>
        <dbReference type="Proteomes" id="UP000593573"/>
    </source>
</evidence>
<keyword evidence="2 6" id="KW-0479">Metal-binding</keyword>
<dbReference type="PROSITE" id="PS51393">
    <property type="entry name" value="LIPOXYGENASE_3"/>
    <property type="match status" value="1"/>
</dbReference>
<keyword evidence="9" id="KW-1185">Reference proteome</keyword>
<reference evidence="8 9" key="1">
    <citation type="journal article" date="2019" name="Genome Biol. Evol.">
        <title>Insights into the evolution of the New World diploid cottons (Gossypium, subgenus Houzingenia) based on genome sequencing.</title>
        <authorList>
            <person name="Grover C.E."/>
            <person name="Arick M.A. 2nd"/>
            <person name="Thrash A."/>
            <person name="Conover J.L."/>
            <person name="Sanders W.S."/>
            <person name="Peterson D.G."/>
            <person name="Frelichowski J.E."/>
            <person name="Scheffler J.A."/>
            <person name="Scheffler B.E."/>
            <person name="Wendel J.F."/>
        </authorList>
    </citation>
    <scope>NUCLEOTIDE SEQUENCE [LARGE SCALE GENOMIC DNA]</scope>
    <source>
        <strain evidence="8">57</strain>
        <tissue evidence="8">Leaf</tissue>
    </source>
</reference>
<dbReference type="PRINTS" id="PR00087">
    <property type="entry name" value="LIPOXYGENASE"/>
</dbReference>
<comment type="cofactor">
    <cofactor evidence="1 6">
        <name>Fe cation</name>
        <dbReference type="ChEBI" id="CHEBI:24875"/>
    </cofactor>
</comment>
<dbReference type="Proteomes" id="UP000593573">
    <property type="component" value="Unassembled WGS sequence"/>
</dbReference>
<name>A0A7J8U479_9ROSI</name>
<evidence type="ECO:0000256" key="6">
    <source>
        <dbReference type="RuleBase" id="RU003974"/>
    </source>
</evidence>
<dbReference type="InterPro" id="IPR013819">
    <property type="entry name" value="LipOase_C"/>
</dbReference>
<dbReference type="PANTHER" id="PTHR11771">
    <property type="entry name" value="LIPOXYGENASE"/>
    <property type="match status" value="1"/>
</dbReference>
<accession>A0A7J8U479</accession>
<dbReference type="GO" id="GO:0046872">
    <property type="term" value="F:metal ion binding"/>
    <property type="evidence" value="ECO:0007669"/>
    <property type="project" value="UniProtKB-KW"/>
</dbReference>